<dbReference type="Proteomes" id="UP000759537">
    <property type="component" value="Unassembled WGS sequence"/>
</dbReference>
<organism evidence="2 3">
    <name type="scientific">Russula ochroleuca</name>
    <dbReference type="NCBI Taxonomy" id="152965"/>
    <lineage>
        <taxon>Eukaryota</taxon>
        <taxon>Fungi</taxon>
        <taxon>Dikarya</taxon>
        <taxon>Basidiomycota</taxon>
        <taxon>Agaricomycotina</taxon>
        <taxon>Agaricomycetes</taxon>
        <taxon>Russulales</taxon>
        <taxon>Russulaceae</taxon>
        <taxon>Russula</taxon>
    </lineage>
</organism>
<feature type="compositionally biased region" description="Basic and acidic residues" evidence="1">
    <location>
        <begin position="39"/>
        <end position="48"/>
    </location>
</feature>
<reference evidence="2" key="1">
    <citation type="submission" date="2019-10" db="EMBL/GenBank/DDBJ databases">
        <authorList>
            <consortium name="DOE Joint Genome Institute"/>
            <person name="Kuo A."/>
            <person name="Miyauchi S."/>
            <person name="Kiss E."/>
            <person name="Drula E."/>
            <person name="Kohler A."/>
            <person name="Sanchez-Garcia M."/>
            <person name="Andreopoulos B."/>
            <person name="Barry K.W."/>
            <person name="Bonito G."/>
            <person name="Buee M."/>
            <person name="Carver A."/>
            <person name="Chen C."/>
            <person name="Cichocki N."/>
            <person name="Clum A."/>
            <person name="Culley D."/>
            <person name="Crous P.W."/>
            <person name="Fauchery L."/>
            <person name="Girlanda M."/>
            <person name="Hayes R."/>
            <person name="Keri Z."/>
            <person name="LaButti K."/>
            <person name="Lipzen A."/>
            <person name="Lombard V."/>
            <person name="Magnuson J."/>
            <person name="Maillard F."/>
            <person name="Morin E."/>
            <person name="Murat C."/>
            <person name="Nolan M."/>
            <person name="Ohm R."/>
            <person name="Pangilinan J."/>
            <person name="Pereira M."/>
            <person name="Perotto S."/>
            <person name="Peter M."/>
            <person name="Riley R."/>
            <person name="Sitrit Y."/>
            <person name="Stielow B."/>
            <person name="Szollosi G."/>
            <person name="Zifcakova L."/>
            <person name="Stursova M."/>
            <person name="Spatafora J.W."/>
            <person name="Tedersoo L."/>
            <person name="Vaario L.-M."/>
            <person name="Yamada A."/>
            <person name="Yan M."/>
            <person name="Wang P."/>
            <person name="Xu J."/>
            <person name="Bruns T."/>
            <person name="Baldrian P."/>
            <person name="Vilgalys R."/>
            <person name="Henrissat B."/>
            <person name="Grigoriev I.V."/>
            <person name="Hibbett D."/>
            <person name="Nagy L.G."/>
            <person name="Martin F.M."/>
        </authorList>
    </citation>
    <scope>NUCLEOTIDE SEQUENCE</scope>
    <source>
        <strain evidence="2">Prilba</strain>
    </source>
</reference>
<keyword evidence="3" id="KW-1185">Reference proteome</keyword>
<evidence type="ECO:0000313" key="2">
    <source>
        <dbReference type="EMBL" id="KAF8471606.1"/>
    </source>
</evidence>
<proteinExistence type="predicted"/>
<dbReference type="AlphaFoldDB" id="A0A9P5MQW9"/>
<dbReference type="EMBL" id="WHVB01000022">
    <property type="protein sequence ID" value="KAF8471606.1"/>
    <property type="molecule type" value="Genomic_DNA"/>
</dbReference>
<evidence type="ECO:0000256" key="1">
    <source>
        <dbReference type="SAM" id="MobiDB-lite"/>
    </source>
</evidence>
<dbReference type="InterPro" id="IPR036188">
    <property type="entry name" value="FAD/NAD-bd_sf"/>
</dbReference>
<dbReference type="Gene3D" id="3.50.50.60">
    <property type="entry name" value="FAD/NAD(P)-binding domain"/>
    <property type="match status" value="2"/>
</dbReference>
<sequence>MGIGFLFKQNKVDYTKGTASFRFLCVIEHHSAQLNEGGEYSRSEEGHPSHHPGSKVPPFPCRAIEIDEEQIVISTRALSLRNAPGKMVFIGGSITGLEMGDV</sequence>
<evidence type="ECO:0000313" key="3">
    <source>
        <dbReference type="Proteomes" id="UP000759537"/>
    </source>
</evidence>
<name>A0A9P5MQW9_9AGAM</name>
<accession>A0A9P5MQW9</accession>
<comment type="caution">
    <text evidence="2">The sequence shown here is derived from an EMBL/GenBank/DDBJ whole genome shotgun (WGS) entry which is preliminary data.</text>
</comment>
<feature type="region of interest" description="Disordered" evidence="1">
    <location>
        <begin position="36"/>
        <end position="59"/>
    </location>
</feature>
<dbReference type="OrthoDB" id="361797at2759"/>
<protein>
    <submittedName>
        <fullName evidence="2">Uncharacterized protein</fullName>
    </submittedName>
</protein>
<reference evidence="2" key="2">
    <citation type="journal article" date="2020" name="Nat. Commun.">
        <title>Large-scale genome sequencing of mycorrhizal fungi provides insights into the early evolution of symbiotic traits.</title>
        <authorList>
            <person name="Miyauchi S."/>
            <person name="Kiss E."/>
            <person name="Kuo A."/>
            <person name="Drula E."/>
            <person name="Kohler A."/>
            <person name="Sanchez-Garcia M."/>
            <person name="Morin E."/>
            <person name="Andreopoulos B."/>
            <person name="Barry K.W."/>
            <person name="Bonito G."/>
            <person name="Buee M."/>
            <person name="Carver A."/>
            <person name="Chen C."/>
            <person name="Cichocki N."/>
            <person name="Clum A."/>
            <person name="Culley D."/>
            <person name="Crous P.W."/>
            <person name="Fauchery L."/>
            <person name="Girlanda M."/>
            <person name="Hayes R.D."/>
            <person name="Keri Z."/>
            <person name="LaButti K."/>
            <person name="Lipzen A."/>
            <person name="Lombard V."/>
            <person name="Magnuson J."/>
            <person name="Maillard F."/>
            <person name="Murat C."/>
            <person name="Nolan M."/>
            <person name="Ohm R.A."/>
            <person name="Pangilinan J."/>
            <person name="Pereira M.F."/>
            <person name="Perotto S."/>
            <person name="Peter M."/>
            <person name="Pfister S."/>
            <person name="Riley R."/>
            <person name="Sitrit Y."/>
            <person name="Stielow J.B."/>
            <person name="Szollosi G."/>
            <person name="Zifcakova L."/>
            <person name="Stursova M."/>
            <person name="Spatafora J.W."/>
            <person name="Tedersoo L."/>
            <person name="Vaario L.M."/>
            <person name="Yamada A."/>
            <person name="Yan M."/>
            <person name="Wang P."/>
            <person name="Xu J."/>
            <person name="Bruns T."/>
            <person name="Baldrian P."/>
            <person name="Vilgalys R."/>
            <person name="Dunand C."/>
            <person name="Henrissat B."/>
            <person name="Grigoriev I.V."/>
            <person name="Hibbett D."/>
            <person name="Nagy L.G."/>
            <person name="Martin F.M."/>
        </authorList>
    </citation>
    <scope>NUCLEOTIDE SEQUENCE</scope>
    <source>
        <strain evidence="2">Prilba</strain>
    </source>
</reference>
<gene>
    <name evidence="2" type="ORF">DFH94DRAFT_768510</name>
</gene>